<feature type="chain" id="PRO_5036954952" evidence="1">
    <location>
        <begin position="22"/>
        <end position="70"/>
    </location>
</feature>
<dbReference type="Proteomes" id="UP000887565">
    <property type="component" value="Unplaced"/>
</dbReference>
<keyword evidence="1" id="KW-0732">Signal</keyword>
<dbReference type="WBParaSite" id="nRc.2.0.1.t43635-RA">
    <property type="protein sequence ID" value="nRc.2.0.1.t43635-RA"/>
    <property type="gene ID" value="nRc.2.0.1.g43635"/>
</dbReference>
<reference evidence="3" key="1">
    <citation type="submission" date="2022-11" db="UniProtKB">
        <authorList>
            <consortium name="WormBaseParasite"/>
        </authorList>
    </citation>
    <scope>IDENTIFICATION</scope>
</reference>
<evidence type="ECO:0000313" key="3">
    <source>
        <dbReference type="WBParaSite" id="nRc.2.0.1.t43635-RA"/>
    </source>
</evidence>
<keyword evidence="2" id="KW-1185">Reference proteome</keyword>
<organism evidence="2 3">
    <name type="scientific">Romanomermis culicivorax</name>
    <name type="common">Nematode worm</name>
    <dbReference type="NCBI Taxonomy" id="13658"/>
    <lineage>
        <taxon>Eukaryota</taxon>
        <taxon>Metazoa</taxon>
        <taxon>Ecdysozoa</taxon>
        <taxon>Nematoda</taxon>
        <taxon>Enoplea</taxon>
        <taxon>Dorylaimia</taxon>
        <taxon>Mermithida</taxon>
        <taxon>Mermithoidea</taxon>
        <taxon>Mermithidae</taxon>
        <taxon>Romanomermis</taxon>
    </lineage>
</organism>
<evidence type="ECO:0000313" key="2">
    <source>
        <dbReference type="Proteomes" id="UP000887565"/>
    </source>
</evidence>
<proteinExistence type="predicted"/>
<name>A0A915KZM8_ROMCU</name>
<dbReference type="AlphaFoldDB" id="A0A915KZM8"/>
<sequence length="70" mass="7607">MTGGLRANLLAAAVVVATINSLNVGNFGPLREWCILRICHPAVDQTHGRVVGLQQARRVIQATRFIEKKG</sequence>
<accession>A0A915KZM8</accession>
<protein>
    <submittedName>
        <fullName evidence="3">Secreted protein</fullName>
    </submittedName>
</protein>
<feature type="signal peptide" evidence="1">
    <location>
        <begin position="1"/>
        <end position="21"/>
    </location>
</feature>
<evidence type="ECO:0000256" key="1">
    <source>
        <dbReference type="SAM" id="SignalP"/>
    </source>
</evidence>